<dbReference type="EMBL" id="JAEQMY010000043">
    <property type="protein sequence ID" value="MBL0406523.1"/>
    <property type="molecule type" value="Genomic_DNA"/>
</dbReference>
<sequence length="179" mass="19349">MGMPINNAVSIQCPDSIAVAPFGWMLGKPYPPKAGATAYRNTATAFWQEHLFDPGPGGEVEVLWVTYNDASQAIDRLEVHHLTQQAVVPLIGEIIQVVALSDGEGAPDLATVRAFHLSPGVGICMHAGVWHATRTIGPEATCLMLTRRSTTVDLIGHLANAHPARETSLRDIQQIHMTR</sequence>
<evidence type="ECO:0000313" key="5">
    <source>
        <dbReference type="EMBL" id="MBL0406523.1"/>
    </source>
</evidence>
<dbReference type="GO" id="GO:0050385">
    <property type="term" value="F:ureidoglycolate lyase activity"/>
    <property type="evidence" value="ECO:0007669"/>
    <property type="project" value="UniProtKB-EC"/>
</dbReference>
<gene>
    <name evidence="5" type="ORF">JKG68_21425</name>
</gene>
<name>A0A936ZKX6_9HYPH</name>
<dbReference type="Gene3D" id="2.60.120.480">
    <property type="entry name" value="Ureidoglycolate hydrolase"/>
    <property type="match status" value="1"/>
</dbReference>
<dbReference type="GO" id="GO:0004848">
    <property type="term" value="F:ureidoglycolate hydrolase activity"/>
    <property type="evidence" value="ECO:0007669"/>
    <property type="project" value="InterPro"/>
</dbReference>
<reference evidence="5" key="1">
    <citation type="submission" date="2021-01" db="EMBL/GenBank/DDBJ databases">
        <title>Microvirga sp.</title>
        <authorList>
            <person name="Kim M.K."/>
        </authorList>
    </citation>
    <scope>NUCLEOTIDE SEQUENCE</scope>
    <source>
        <strain evidence="5">5420S-16</strain>
    </source>
</reference>
<evidence type="ECO:0000256" key="2">
    <source>
        <dbReference type="ARBA" id="ARBA00022631"/>
    </source>
</evidence>
<keyword evidence="2" id="KW-0659">Purine metabolism</keyword>
<dbReference type="AlphaFoldDB" id="A0A936ZKX6"/>
<dbReference type="InterPro" id="IPR007247">
    <property type="entry name" value="Ureidogly_lyase"/>
</dbReference>
<dbReference type="Pfam" id="PF04115">
    <property type="entry name" value="Ureidogly_lyase"/>
    <property type="match status" value="1"/>
</dbReference>
<organism evidence="5 6">
    <name type="scientific">Microvirga aerilata</name>
    <dbReference type="NCBI Taxonomy" id="670292"/>
    <lineage>
        <taxon>Bacteria</taxon>
        <taxon>Pseudomonadati</taxon>
        <taxon>Pseudomonadota</taxon>
        <taxon>Alphaproteobacteria</taxon>
        <taxon>Hyphomicrobiales</taxon>
        <taxon>Methylobacteriaceae</taxon>
        <taxon>Microvirga</taxon>
    </lineage>
</organism>
<dbReference type="GO" id="GO:0006144">
    <property type="term" value="P:purine nucleobase metabolic process"/>
    <property type="evidence" value="ECO:0007669"/>
    <property type="project" value="UniProtKB-KW"/>
</dbReference>
<comment type="caution">
    <text evidence="5">The sequence shown here is derived from an EMBL/GenBank/DDBJ whole genome shotgun (WGS) entry which is preliminary data.</text>
</comment>
<evidence type="ECO:0000256" key="1">
    <source>
        <dbReference type="ARBA" id="ARBA00011738"/>
    </source>
</evidence>
<comment type="catalytic activity">
    <reaction evidence="4">
        <text>(S)-ureidoglycolate = urea + glyoxylate</text>
        <dbReference type="Rhea" id="RHEA:11304"/>
        <dbReference type="ChEBI" id="CHEBI:16199"/>
        <dbReference type="ChEBI" id="CHEBI:36655"/>
        <dbReference type="ChEBI" id="CHEBI:57296"/>
        <dbReference type="EC" id="4.3.2.3"/>
    </reaction>
</comment>
<dbReference type="Proteomes" id="UP000605848">
    <property type="component" value="Unassembled WGS sequence"/>
</dbReference>
<dbReference type="InterPro" id="IPR024060">
    <property type="entry name" value="Ureidoglycolate_lyase_dom_sf"/>
</dbReference>
<keyword evidence="6" id="KW-1185">Reference proteome</keyword>
<protein>
    <submittedName>
        <fullName evidence="5">Ureidoglycolate lyase</fullName>
    </submittedName>
</protein>
<proteinExistence type="predicted"/>
<dbReference type="RefSeq" id="WP_202063391.1">
    <property type="nucleotide sequence ID" value="NZ_JAEQMY010000043.1"/>
</dbReference>
<dbReference type="GO" id="GO:0000256">
    <property type="term" value="P:allantoin catabolic process"/>
    <property type="evidence" value="ECO:0007669"/>
    <property type="project" value="InterPro"/>
</dbReference>
<evidence type="ECO:0000313" key="6">
    <source>
        <dbReference type="Proteomes" id="UP000605848"/>
    </source>
</evidence>
<keyword evidence="3 5" id="KW-0456">Lyase</keyword>
<evidence type="ECO:0000256" key="4">
    <source>
        <dbReference type="ARBA" id="ARBA00047684"/>
    </source>
</evidence>
<dbReference type="InterPro" id="IPR011051">
    <property type="entry name" value="RmlC_Cupin_sf"/>
</dbReference>
<accession>A0A936ZKX6</accession>
<comment type="subunit">
    <text evidence="1">Homodimer.</text>
</comment>
<evidence type="ECO:0000256" key="3">
    <source>
        <dbReference type="ARBA" id="ARBA00023239"/>
    </source>
</evidence>
<dbReference type="SUPFAM" id="SSF51182">
    <property type="entry name" value="RmlC-like cupins"/>
    <property type="match status" value="1"/>
</dbReference>